<organism evidence="3 4">
    <name type="scientific">Sorghum bicolor</name>
    <name type="common">Sorghum</name>
    <name type="synonym">Sorghum vulgare</name>
    <dbReference type="NCBI Taxonomy" id="4558"/>
    <lineage>
        <taxon>Eukaryota</taxon>
        <taxon>Viridiplantae</taxon>
        <taxon>Streptophyta</taxon>
        <taxon>Embryophyta</taxon>
        <taxon>Tracheophyta</taxon>
        <taxon>Spermatophyta</taxon>
        <taxon>Magnoliopsida</taxon>
        <taxon>Liliopsida</taxon>
        <taxon>Poales</taxon>
        <taxon>Poaceae</taxon>
        <taxon>PACMAD clade</taxon>
        <taxon>Panicoideae</taxon>
        <taxon>Andropogonodae</taxon>
        <taxon>Andropogoneae</taxon>
        <taxon>Sorghinae</taxon>
        <taxon>Sorghum</taxon>
    </lineage>
</organism>
<reference evidence="3" key="2">
    <citation type="submission" date="2020-10" db="EMBL/GenBank/DDBJ databases">
        <authorList>
            <person name="Cooper E.A."/>
            <person name="Brenton Z.W."/>
            <person name="Flinn B.S."/>
            <person name="Jenkins J."/>
            <person name="Shu S."/>
            <person name="Flowers D."/>
            <person name="Luo F."/>
            <person name="Wang Y."/>
            <person name="Xia P."/>
            <person name="Barry K."/>
            <person name="Daum C."/>
            <person name="Lipzen A."/>
            <person name="Yoshinaga Y."/>
            <person name="Schmutz J."/>
            <person name="Saski C."/>
            <person name="Vermerris W."/>
            <person name="Kresovich S."/>
        </authorList>
    </citation>
    <scope>NUCLEOTIDE SEQUENCE</scope>
</reference>
<protein>
    <recommendedName>
        <fullName evidence="5">DUF295 domain-containing protein</fullName>
    </recommendedName>
</protein>
<dbReference type="PANTHER" id="PTHR33110:SF111">
    <property type="entry name" value="DUF295 DOMAIN-CONTAINING PROTEIN"/>
    <property type="match status" value="1"/>
</dbReference>
<reference evidence="3" key="1">
    <citation type="journal article" date="2019" name="BMC Genomics">
        <title>A new reference genome for Sorghum bicolor reveals high levels of sequence similarity between sweet and grain genotypes: implications for the genetics of sugar metabolism.</title>
        <authorList>
            <person name="Cooper E.A."/>
            <person name="Brenton Z.W."/>
            <person name="Flinn B.S."/>
            <person name="Jenkins J."/>
            <person name="Shu S."/>
            <person name="Flowers D."/>
            <person name="Luo F."/>
            <person name="Wang Y."/>
            <person name="Xia P."/>
            <person name="Barry K."/>
            <person name="Daum C."/>
            <person name="Lipzen A."/>
            <person name="Yoshinaga Y."/>
            <person name="Schmutz J."/>
            <person name="Saski C."/>
            <person name="Vermerris W."/>
            <person name="Kresovich S."/>
        </authorList>
    </citation>
    <scope>NUCLEOTIDE SEQUENCE</scope>
</reference>
<comment type="caution">
    <text evidence="3">The sequence shown here is derived from an EMBL/GenBank/DDBJ whole genome shotgun (WGS) entry which is preliminary data.</text>
</comment>
<evidence type="ECO:0000313" key="3">
    <source>
        <dbReference type="EMBL" id="KAG0530540.1"/>
    </source>
</evidence>
<sequence length="392" mass="44459">MAPPWPSWSDIPLDVAGMVLRRLPAHVDRVRFAAVCPQWRAAAREVTLPSPLPLLALPDGTVYSLPGSEPLRFPGCTGYADACGNWLAFSTEEGCFLSDPFSNATVTLPQLSRLQAPCHRGGRLVSWIEIEEPPEKLTMYKPVFCSRQLIAIFITYQYSTKVAVCQPGAASWWSVHVDHRFELTDDMAFHQGKLYILNDDDHSLFAMDISVDHRTGAPWICQVRRVISGVLIPRPAVRGICRNEHQKMLYLVESESHGTLLMIHRKTYGQGRIGPRWLVAGTFVASGWEFEVFMADFQQSKWTKVMTIGDDQVLFLRRRCSRFIRVSPEDMQGDRIIFLDRDDEDHDWYDHGGSSSDSCKVCDMRDGTVSPFVPSVHFERRSVPATWLFPQV</sequence>
<dbReference type="Proteomes" id="UP000807115">
    <property type="component" value="Chromosome 5"/>
</dbReference>
<evidence type="ECO:0000313" key="4">
    <source>
        <dbReference type="Proteomes" id="UP000807115"/>
    </source>
</evidence>
<feature type="domain" description="F-box" evidence="1">
    <location>
        <begin position="8"/>
        <end position="46"/>
    </location>
</feature>
<name>A0A921R068_SORBI</name>
<dbReference type="InterPro" id="IPR005174">
    <property type="entry name" value="KIB1-4_b-propeller"/>
</dbReference>
<dbReference type="PANTHER" id="PTHR33110">
    <property type="entry name" value="F-BOX/KELCH-REPEAT PROTEIN-RELATED"/>
    <property type="match status" value="1"/>
</dbReference>
<dbReference type="Pfam" id="PF00646">
    <property type="entry name" value="F-box"/>
    <property type="match status" value="1"/>
</dbReference>
<dbReference type="Gene3D" id="1.20.1280.50">
    <property type="match status" value="1"/>
</dbReference>
<dbReference type="InterPro" id="IPR001810">
    <property type="entry name" value="F-box_dom"/>
</dbReference>
<gene>
    <name evidence="3" type="ORF">BDA96_05G195500</name>
</gene>
<evidence type="ECO:0000259" key="1">
    <source>
        <dbReference type="Pfam" id="PF00646"/>
    </source>
</evidence>
<accession>A0A921R068</accession>
<dbReference type="Pfam" id="PF03478">
    <property type="entry name" value="Beta-prop_KIB1-4"/>
    <property type="match status" value="1"/>
</dbReference>
<dbReference type="InterPro" id="IPR036047">
    <property type="entry name" value="F-box-like_dom_sf"/>
</dbReference>
<dbReference type="AlphaFoldDB" id="A0A921R068"/>
<feature type="domain" description="KIB1-4 beta-propeller" evidence="2">
    <location>
        <begin position="56"/>
        <end position="347"/>
    </location>
</feature>
<evidence type="ECO:0000259" key="2">
    <source>
        <dbReference type="Pfam" id="PF03478"/>
    </source>
</evidence>
<evidence type="ECO:0008006" key="5">
    <source>
        <dbReference type="Google" id="ProtNLM"/>
    </source>
</evidence>
<dbReference type="SUPFAM" id="SSF81383">
    <property type="entry name" value="F-box domain"/>
    <property type="match status" value="1"/>
</dbReference>
<proteinExistence type="predicted"/>
<dbReference type="EMBL" id="CM027684">
    <property type="protein sequence ID" value="KAG0530540.1"/>
    <property type="molecule type" value="Genomic_DNA"/>
</dbReference>
<dbReference type="CDD" id="cd09917">
    <property type="entry name" value="F-box_SF"/>
    <property type="match status" value="1"/>
</dbReference>